<dbReference type="EMBL" id="CP097966">
    <property type="protein sequence ID" value="URQ62702.1"/>
    <property type="molecule type" value="Genomic_DNA"/>
</dbReference>
<evidence type="ECO:0000256" key="1">
    <source>
        <dbReference type="SAM" id="Phobius"/>
    </source>
</evidence>
<keyword evidence="1" id="KW-1133">Transmembrane helix</keyword>
<accession>A0A9Q8X1Y9</accession>
<name>A0A9Q8X1Y9_9GAMM</name>
<organism evidence="2 3">
    <name type="scientific">SAR86 cluster bacterium</name>
    <dbReference type="NCBI Taxonomy" id="2030880"/>
    <lineage>
        <taxon>Bacteria</taxon>
        <taxon>Pseudomonadati</taxon>
        <taxon>Pseudomonadota</taxon>
        <taxon>Gammaproteobacteria</taxon>
        <taxon>SAR86 cluster</taxon>
    </lineage>
</organism>
<dbReference type="Proteomes" id="UP001056381">
    <property type="component" value="Chromosome"/>
</dbReference>
<sequence>MNKIKKTFLKEKENDYKLRNPKIFSKYVIVLSKNNPNIKFTFIDIVFFLVVIFYISLNYDSLIAMIETFGMLFSAPILFINEFFNQIFTFLLMLFFYGYFRNKGFNNKSED</sequence>
<feature type="transmembrane region" description="Helical" evidence="1">
    <location>
        <begin position="40"/>
        <end position="57"/>
    </location>
</feature>
<reference evidence="2" key="1">
    <citation type="submission" date="2022-05" db="EMBL/GenBank/DDBJ databases">
        <title>Single-amplified genomics reveal most streamlined microbe among free-living bacteria.</title>
        <authorList>
            <person name="Roda-Garcia J."/>
            <person name="Haro-Moreno J.M."/>
            <person name="Rodriguez-Valera F."/>
            <person name="Almagro-Moreno S."/>
            <person name="Lopez-Perez M."/>
        </authorList>
    </citation>
    <scope>NUCLEOTIDE SEQUENCE</scope>
    <source>
        <strain evidence="2">TMED112-D2-2</strain>
    </source>
</reference>
<feature type="transmembrane region" description="Helical" evidence="1">
    <location>
        <begin position="77"/>
        <end position="100"/>
    </location>
</feature>
<evidence type="ECO:0000313" key="2">
    <source>
        <dbReference type="EMBL" id="URQ62702.1"/>
    </source>
</evidence>
<dbReference type="AlphaFoldDB" id="A0A9Q8X1Y9"/>
<gene>
    <name evidence="2" type="ORF">M9B40_02935</name>
</gene>
<keyword evidence="1" id="KW-0472">Membrane</keyword>
<keyword evidence="1" id="KW-0812">Transmembrane</keyword>
<protein>
    <submittedName>
        <fullName evidence="2">Uncharacterized protein</fullName>
    </submittedName>
</protein>
<evidence type="ECO:0000313" key="3">
    <source>
        <dbReference type="Proteomes" id="UP001056381"/>
    </source>
</evidence>
<keyword evidence="3" id="KW-1185">Reference proteome</keyword>
<proteinExistence type="predicted"/>